<evidence type="ECO:0000256" key="1">
    <source>
        <dbReference type="SAM" id="Phobius"/>
    </source>
</evidence>
<feature type="domain" description="FecR protein" evidence="2">
    <location>
        <begin position="181"/>
        <end position="279"/>
    </location>
</feature>
<dbReference type="InterPro" id="IPR032508">
    <property type="entry name" value="FecR_C"/>
</dbReference>
<evidence type="ECO:0000313" key="4">
    <source>
        <dbReference type="EMBL" id="MDO5987534.1"/>
    </source>
</evidence>
<sequence>MKKDIKNICVKYLMNEANAQELENLEAWLKKGKNKETFATYIKINYAMDVNMNPFDKETAKKEYLERIWKDKRSHKKLRRIKTFSYAAASIVVLIAASFWFTKMGNTIIEPQFTEPIIVNNQIQTGTDKATLTLENGEQIALTKGASFQTQNATSNGEEIVYITANSQQPIVKDSVSHNTLTIPRGGQFQLTLTDGTQVWLNSESQLKYPVVFNKGETRQVELVYGEAYFDVSPSNNHKGADFKVYHKQQEVQVLGTEFNIKAYKDETNVYTTLVEGKVSVTTGSKTKILLPAQQSNLDIVVNSLGIANVEVYDIVSWKEGIFSFERKPLKEIMTTLSRWYDMDVIFANKDLETIRFMGSLNKGQNIVDVLNDIKNFGVINTYEINNKTITLK</sequence>
<accession>A0ABT8X1Q5</accession>
<feature type="domain" description="Protein FecR C-terminal" evidence="3">
    <location>
        <begin position="323"/>
        <end position="392"/>
    </location>
</feature>
<comment type="caution">
    <text evidence="4">The sequence shown here is derived from an EMBL/GenBank/DDBJ whole genome shotgun (WGS) entry which is preliminary data.</text>
</comment>
<gene>
    <name evidence="4" type="ORF">Q4Q39_09010</name>
</gene>
<keyword evidence="5" id="KW-1185">Reference proteome</keyword>
<evidence type="ECO:0000259" key="2">
    <source>
        <dbReference type="Pfam" id="PF04773"/>
    </source>
</evidence>
<dbReference type="Proteomes" id="UP001176891">
    <property type="component" value="Unassembled WGS sequence"/>
</dbReference>
<dbReference type="Gene3D" id="3.55.50.30">
    <property type="match status" value="1"/>
</dbReference>
<dbReference type="Pfam" id="PF04773">
    <property type="entry name" value="FecR"/>
    <property type="match status" value="1"/>
</dbReference>
<dbReference type="PANTHER" id="PTHR30273:SF2">
    <property type="entry name" value="PROTEIN FECR"/>
    <property type="match status" value="1"/>
</dbReference>
<keyword evidence="1" id="KW-1133">Transmembrane helix</keyword>
<protein>
    <submittedName>
        <fullName evidence="4">FecR domain-containing protein</fullName>
    </submittedName>
</protein>
<proteinExistence type="predicted"/>
<keyword evidence="1" id="KW-0472">Membrane</keyword>
<reference evidence="4" key="1">
    <citation type="submission" date="2023-07" db="EMBL/GenBank/DDBJ databases">
        <title>Two novel species in the genus Flavivirga.</title>
        <authorList>
            <person name="Kwon K."/>
        </authorList>
    </citation>
    <scope>NUCLEOTIDE SEQUENCE</scope>
    <source>
        <strain evidence="4">KACC 14157</strain>
    </source>
</reference>
<dbReference type="InterPro" id="IPR012373">
    <property type="entry name" value="Ferrdict_sens_TM"/>
</dbReference>
<name>A0ABT8X1Q5_9FLAO</name>
<dbReference type="RefSeq" id="WP_303282096.1">
    <property type="nucleotide sequence ID" value="NZ_BAABCZ010000010.1"/>
</dbReference>
<feature type="transmembrane region" description="Helical" evidence="1">
    <location>
        <begin position="83"/>
        <end position="101"/>
    </location>
</feature>
<dbReference type="PANTHER" id="PTHR30273">
    <property type="entry name" value="PERIPLASMIC SIGNAL SENSOR AND SIGMA FACTOR ACTIVATOR FECR-RELATED"/>
    <property type="match status" value="1"/>
</dbReference>
<dbReference type="EMBL" id="JAUOEM010000003">
    <property type="protein sequence ID" value="MDO5987534.1"/>
    <property type="molecule type" value="Genomic_DNA"/>
</dbReference>
<dbReference type="Gene3D" id="2.60.120.1440">
    <property type="match status" value="1"/>
</dbReference>
<organism evidence="4 5">
    <name type="scientific">Flavivirga amylovorans</name>
    <dbReference type="NCBI Taxonomy" id="870486"/>
    <lineage>
        <taxon>Bacteria</taxon>
        <taxon>Pseudomonadati</taxon>
        <taxon>Bacteroidota</taxon>
        <taxon>Flavobacteriia</taxon>
        <taxon>Flavobacteriales</taxon>
        <taxon>Flavobacteriaceae</taxon>
        <taxon>Flavivirga</taxon>
    </lineage>
</organism>
<evidence type="ECO:0000259" key="3">
    <source>
        <dbReference type="Pfam" id="PF16344"/>
    </source>
</evidence>
<evidence type="ECO:0000313" key="5">
    <source>
        <dbReference type="Proteomes" id="UP001176891"/>
    </source>
</evidence>
<dbReference type="Pfam" id="PF16344">
    <property type="entry name" value="FecR_C"/>
    <property type="match status" value="1"/>
</dbReference>
<dbReference type="InterPro" id="IPR006860">
    <property type="entry name" value="FecR"/>
</dbReference>
<keyword evidence="1" id="KW-0812">Transmembrane</keyword>